<dbReference type="SUPFAM" id="SSF54928">
    <property type="entry name" value="RNA-binding domain, RBD"/>
    <property type="match status" value="1"/>
</dbReference>
<reference evidence="5" key="1">
    <citation type="submission" date="2022-11" db="UniProtKB">
        <authorList>
            <consortium name="WormBaseParasite"/>
        </authorList>
    </citation>
    <scope>IDENTIFICATION</scope>
</reference>
<evidence type="ECO:0000313" key="4">
    <source>
        <dbReference type="Proteomes" id="UP000887540"/>
    </source>
</evidence>
<accession>A0A914BZU0</accession>
<dbReference type="Gene3D" id="3.30.70.330">
    <property type="match status" value="1"/>
</dbReference>
<organism evidence="4 5">
    <name type="scientific">Acrobeloides nanus</name>
    <dbReference type="NCBI Taxonomy" id="290746"/>
    <lineage>
        <taxon>Eukaryota</taxon>
        <taxon>Metazoa</taxon>
        <taxon>Ecdysozoa</taxon>
        <taxon>Nematoda</taxon>
        <taxon>Chromadorea</taxon>
        <taxon>Rhabditida</taxon>
        <taxon>Tylenchina</taxon>
        <taxon>Cephalobomorpha</taxon>
        <taxon>Cephaloboidea</taxon>
        <taxon>Cephalobidae</taxon>
        <taxon>Acrobeloides</taxon>
    </lineage>
</organism>
<sequence>MFQYAQEKEVERLDEKPMKINMKIYGGCSVFIGNLPFSATEQEVGMLFLQAGNVVGVRIMYDRETNRPRGYGFCDFDSYMAAENACDMFNGYPFGGRILRVNLATKK</sequence>
<dbReference type="InterPro" id="IPR050502">
    <property type="entry name" value="Euk_RNA-bind_prot"/>
</dbReference>
<dbReference type="PANTHER" id="PTHR48025:SF1">
    <property type="entry name" value="RRM DOMAIN-CONTAINING PROTEIN"/>
    <property type="match status" value="1"/>
</dbReference>
<dbReference type="InterPro" id="IPR000504">
    <property type="entry name" value="RRM_dom"/>
</dbReference>
<evidence type="ECO:0000256" key="1">
    <source>
        <dbReference type="ARBA" id="ARBA00022884"/>
    </source>
</evidence>
<dbReference type="SMART" id="SM00360">
    <property type="entry name" value="RRM"/>
    <property type="match status" value="1"/>
</dbReference>
<dbReference type="InterPro" id="IPR012677">
    <property type="entry name" value="Nucleotide-bd_a/b_plait_sf"/>
</dbReference>
<name>A0A914BZU0_9BILA</name>
<protein>
    <submittedName>
        <fullName evidence="5">RRM domain-containing protein</fullName>
    </submittedName>
</protein>
<dbReference type="AlphaFoldDB" id="A0A914BZU0"/>
<dbReference type="PANTHER" id="PTHR48025">
    <property type="entry name" value="OS02G0815200 PROTEIN"/>
    <property type="match status" value="1"/>
</dbReference>
<dbReference type="InterPro" id="IPR035979">
    <property type="entry name" value="RBD_domain_sf"/>
</dbReference>
<dbReference type="GO" id="GO:0003729">
    <property type="term" value="F:mRNA binding"/>
    <property type="evidence" value="ECO:0007669"/>
    <property type="project" value="TreeGrafter"/>
</dbReference>
<dbReference type="GO" id="GO:0005634">
    <property type="term" value="C:nucleus"/>
    <property type="evidence" value="ECO:0007669"/>
    <property type="project" value="TreeGrafter"/>
</dbReference>
<keyword evidence="4" id="KW-1185">Reference proteome</keyword>
<evidence type="ECO:0000256" key="2">
    <source>
        <dbReference type="PROSITE-ProRule" id="PRU00176"/>
    </source>
</evidence>
<dbReference type="Proteomes" id="UP000887540">
    <property type="component" value="Unplaced"/>
</dbReference>
<feature type="domain" description="RRM" evidence="3">
    <location>
        <begin position="28"/>
        <end position="106"/>
    </location>
</feature>
<proteinExistence type="predicted"/>
<keyword evidence="1 2" id="KW-0694">RNA-binding</keyword>
<evidence type="ECO:0000313" key="5">
    <source>
        <dbReference type="WBParaSite" id="ACRNAN_Path_1381.g5415.t1"/>
    </source>
</evidence>
<dbReference type="Pfam" id="PF00076">
    <property type="entry name" value="RRM_1"/>
    <property type="match status" value="1"/>
</dbReference>
<dbReference type="WBParaSite" id="ACRNAN_Path_1381.g5415.t1">
    <property type="protein sequence ID" value="ACRNAN_Path_1381.g5415.t1"/>
    <property type="gene ID" value="ACRNAN_Path_1381.g5415"/>
</dbReference>
<evidence type="ECO:0000259" key="3">
    <source>
        <dbReference type="PROSITE" id="PS50102"/>
    </source>
</evidence>
<dbReference type="PROSITE" id="PS50102">
    <property type="entry name" value="RRM"/>
    <property type="match status" value="1"/>
</dbReference>